<sequence length="124" mass="14109">MNCTTSRNYQFYALLSCTLIVFLAWFSSASLMVMLPIVAVLATVLMHSFSYRPMLAVDMTEQLSNGNCPQNCHSVRVANGFIVFVLKSQPWRRIQFVFSDSLPPKHFRRLCAGTYLMQSKTLSD</sequence>
<keyword evidence="3" id="KW-1185">Reference proteome</keyword>
<dbReference type="Pfam" id="PF07254">
    <property type="entry name" value="Cpta_toxin"/>
    <property type="match status" value="1"/>
</dbReference>
<reference evidence="2 3" key="1">
    <citation type="submission" date="2018-09" db="EMBL/GenBank/DDBJ databases">
        <authorList>
            <person name="Wang Z."/>
        </authorList>
    </citation>
    <scope>NUCLEOTIDE SEQUENCE [LARGE SCALE GENOMIC DNA]</scope>
    <source>
        <strain evidence="2 3">ALS 81</strain>
    </source>
</reference>
<evidence type="ECO:0000313" key="2">
    <source>
        <dbReference type="EMBL" id="RKF18598.1"/>
    </source>
</evidence>
<gene>
    <name evidence="2" type="ORF">DBZ36_09335</name>
</gene>
<protein>
    <submittedName>
        <fullName evidence="2">Uncharacterized protein</fullName>
    </submittedName>
</protein>
<feature type="transmembrane region" description="Helical" evidence="1">
    <location>
        <begin position="12"/>
        <end position="45"/>
    </location>
</feature>
<evidence type="ECO:0000313" key="3">
    <source>
        <dbReference type="Proteomes" id="UP000286482"/>
    </source>
</evidence>
<dbReference type="AlphaFoldDB" id="A0A420ED48"/>
<evidence type="ECO:0000256" key="1">
    <source>
        <dbReference type="SAM" id="Phobius"/>
    </source>
</evidence>
<dbReference type="EMBL" id="RAQO01000005">
    <property type="protein sequence ID" value="RKF18598.1"/>
    <property type="molecule type" value="Genomic_DNA"/>
</dbReference>
<keyword evidence="1" id="KW-0472">Membrane</keyword>
<keyword evidence="1" id="KW-0812">Transmembrane</keyword>
<name>A0A420ED48_9ALTE</name>
<proteinExistence type="predicted"/>
<comment type="caution">
    <text evidence="2">The sequence shown here is derived from an EMBL/GenBank/DDBJ whole genome shotgun (WGS) entry which is preliminary data.</text>
</comment>
<accession>A0A420ED48</accession>
<dbReference type="InterPro" id="IPR009883">
    <property type="entry name" value="YgfX"/>
</dbReference>
<keyword evidence="1" id="KW-1133">Transmembrane helix</keyword>
<organism evidence="2 3">
    <name type="scientific">Alginatibacterium sediminis</name>
    <dbReference type="NCBI Taxonomy" id="2164068"/>
    <lineage>
        <taxon>Bacteria</taxon>
        <taxon>Pseudomonadati</taxon>
        <taxon>Pseudomonadota</taxon>
        <taxon>Gammaproteobacteria</taxon>
        <taxon>Alteromonadales</taxon>
        <taxon>Alteromonadaceae</taxon>
        <taxon>Alginatibacterium</taxon>
    </lineage>
</organism>
<dbReference type="Proteomes" id="UP000286482">
    <property type="component" value="Unassembled WGS sequence"/>
</dbReference>